<evidence type="ECO:0000313" key="3">
    <source>
        <dbReference type="Proteomes" id="UP000039865"/>
    </source>
</evidence>
<evidence type="ECO:0000313" key="2">
    <source>
        <dbReference type="EMBL" id="CDW79236.1"/>
    </source>
</evidence>
<reference evidence="2 3" key="1">
    <citation type="submission" date="2014-06" db="EMBL/GenBank/DDBJ databases">
        <authorList>
            <person name="Swart Estienne"/>
        </authorList>
    </citation>
    <scope>NUCLEOTIDE SEQUENCE [LARGE SCALE GENOMIC DNA]</scope>
    <source>
        <strain evidence="2 3">130c</strain>
    </source>
</reference>
<feature type="compositionally biased region" description="Basic and acidic residues" evidence="1">
    <location>
        <begin position="58"/>
        <end position="83"/>
    </location>
</feature>
<accession>A0A078ABI9</accession>
<evidence type="ECO:0000256" key="1">
    <source>
        <dbReference type="SAM" id="MobiDB-lite"/>
    </source>
</evidence>
<proteinExistence type="predicted"/>
<organism evidence="2 3">
    <name type="scientific">Stylonychia lemnae</name>
    <name type="common">Ciliate</name>
    <dbReference type="NCBI Taxonomy" id="5949"/>
    <lineage>
        <taxon>Eukaryota</taxon>
        <taxon>Sar</taxon>
        <taxon>Alveolata</taxon>
        <taxon>Ciliophora</taxon>
        <taxon>Intramacronucleata</taxon>
        <taxon>Spirotrichea</taxon>
        <taxon>Stichotrichia</taxon>
        <taxon>Sporadotrichida</taxon>
        <taxon>Oxytrichidae</taxon>
        <taxon>Stylonychinae</taxon>
        <taxon>Stylonychia</taxon>
    </lineage>
</organism>
<name>A0A078ABI9_STYLE</name>
<dbReference type="AlphaFoldDB" id="A0A078ABI9"/>
<dbReference type="Proteomes" id="UP000039865">
    <property type="component" value="Unassembled WGS sequence"/>
</dbReference>
<dbReference type="EMBL" id="CCKQ01007813">
    <property type="protein sequence ID" value="CDW79236.1"/>
    <property type="molecule type" value="Genomic_DNA"/>
</dbReference>
<dbReference type="InParanoid" id="A0A078ABI9"/>
<sequence>MHFNLNVKVKSLQQQSNLANHSLHVKIEKFDKLELISQAQTGDDDLYLYSNATDSDFEDGKSSDIRELDESSKSPSFNRKEETLYPPQKQAKPMGMSSFAPRASFELLSPKTKNITQQKQSIEVDLDKMTDQKFKAIGQKRHKMRRTDSKMKMNYVLYSKAQHSILKDYEIGEVCSQGNTGET</sequence>
<keyword evidence="3" id="KW-1185">Reference proteome</keyword>
<gene>
    <name evidence="2" type="primary">Contig3822.g4087</name>
    <name evidence="2" type="ORF">STYLEM_8222</name>
</gene>
<protein>
    <submittedName>
        <fullName evidence="2">Uncharacterized protein</fullName>
    </submittedName>
</protein>
<feature type="region of interest" description="Disordered" evidence="1">
    <location>
        <begin position="57"/>
        <end position="96"/>
    </location>
</feature>